<name>A0A0D0BEY7_9AGAM</name>
<accession>A0A0D0BEY7</accession>
<dbReference type="EMBL" id="KN835185">
    <property type="protein sequence ID" value="KIK44692.1"/>
    <property type="molecule type" value="Genomic_DNA"/>
</dbReference>
<protein>
    <submittedName>
        <fullName evidence="1">Uncharacterized protein</fullName>
    </submittedName>
</protein>
<sequence length="86" mass="9610">MQLSVVARLQMNHLRELSVAKCFGNQQEDVHCCALGPITPALHSIVQSRICPRTINNRAIACSRQCLVCCVSLVCTSEIRREKDKD</sequence>
<proteinExistence type="predicted"/>
<dbReference type="Proteomes" id="UP000054485">
    <property type="component" value="Unassembled WGS sequence"/>
</dbReference>
<dbReference type="HOGENOM" id="CLU_2499385_0_0_1"/>
<evidence type="ECO:0000313" key="1">
    <source>
        <dbReference type="EMBL" id="KIK44692.1"/>
    </source>
</evidence>
<dbReference type="AlphaFoldDB" id="A0A0D0BEY7"/>
<dbReference type="InParanoid" id="A0A0D0BEY7"/>
<gene>
    <name evidence="1" type="ORF">CY34DRAFT_601793</name>
</gene>
<evidence type="ECO:0000313" key="2">
    <source>
        <dbReference type="Proteomes" id="UP000054485"/>
    </source>
</evidence>
<organism evidence="1 2">
    <name type="scientific">Suillus luteus UH-Slu-Lm8-n1</name>
    <dbReference type="NCBI Taxonomy" id="930992"/>
    <lineage>
        <taxon>Eukaryota</taxon>
        <taxon>Fungi</taxon>
        <taxon>Dikarya</taxon>
        <taxon>Basidiomycota</taxon>
        <taxon>Agaricomycotina</taxon>
        <taxon>Agaricomycetes</taxon>
        <taxon>Agaricomycetidae</taxon>
        <taxon>Boletales</taxon>
        <taxon>Suillineae</taxon>
        <taxon>Suillaceae</taxon>
        <taxon>Suillus</taxon>
    </lineage>
</organism>
<reference evidence="2" key="2">
    <citation type="submission" date="2015-01" db="EMBL/GenBank/DDBJ databases">
        <title>Evolutionary Origins and Diversification of the Mycorrhizal Mutualists.</title>
        <authorList>
            <consortium name="DOE Joint Genome Institute"/>
            <consortium name="Mycorrhizal Genomics Consortium"/>
            <person name="Kohler A."/>
            <person name="Kuo A."/>
            <person name="Nagy L.G."/>
            <person name="Floudas D."/>
            <person name="Copeland A."/>
            <person name="Barry K.W."/>
            <person name="Cichocki N."/>
            <person name="Veneault-Fourrey C."/>
            <person name="LaButti K."/>
            <person name="Lindquist E.A."/>
            <person name="Lipzen A."/>
            <person name="Lundell T."/>
            <person name="Morin E."/>
            <person name="Murat C."/>
            <person name="Riley R."/>
            <person name="Ohm R."/>
            <person name="Sun H."/>
            <person name="Tunlid A."/>
            <person name="Henrissat B."/>
            <person name="Grigoriev I.V."/>
            <person name="Hibbett D.S."/>
            <person name="Martin F."/>
        </authorList>
    </citation>
    <scope>NUCLEOTIDE SEQUENCE [LARGE SCALE GENOMIC DNA]</scope>
    <source>
        <strain evidence="2">UH-Slu-Lm8-n1</strain>
    </source>
</reference>
<keyword evidence="2" id="KW-1185">Reference proteome</keyword>
<reference evidence="1 2" key="1">
    <citation type="submission" date="2014-04" db="EMBL/GenBank/DDBJ databases">
        <authorList>
            <consortium name="DOE Joint Genome Institute"/>
            <person name="Kuo A."/>
            <person name="Ruytinx J."/>
            <person name="Rineau F."/>
            <person name="Colpaert J."/>
            <person name="Kohler A."/>
            <person name="Nagy L.G."/>
            <person name="Floudas D."/>
            <person name="Copeland A."/>
            <person name="Barry K.W."/>
            <person name="Cichocki N."/>
            <person name="Veneault-Fourrey C."/>
            <person name="LaButti K."/>
            <person name="Lindquist E.A."/>
            <person name="Lipzen A."/>
            <person name="Lundell T."/>
            <person name="Morin E."/>
            <person name="Murat C."/>
            <person name="Sun H."/>
            <person name="Tunlid A."/>
            <person name="Henrissat B."/>
            <person name="Grigoriev I.V."/>
            <person name="Hibbett D.S."/>
            <person name="Martin F."/>
            <person name="Nordberg H.P."/>
            <person name="Cantor M.N."/>
            <person name="Hua S.X."/>
        </authorList>
    </citation>
    <scope>NUCLEOTIDE SEQUENCE [LARGE SCALE GENOMIC DNA]</scope>
    <source>
        <strain evidence="1 2">UH-Slu-Lm8-n1</strain>
    </source>
</reference>